<dbReference type="AlphaFoldDB" id="A0A409W881"/>
<evidence type="ECO:0000313" key="2">
    <source>
        <dbReference type="EMBL" id="PPQ74675.1"/>
    </source>
</evidence>
<accession>A0A409W881</accession>
<dbReference type="InParanoid" id="A0A409W881"/>
<reference evidence="2 3" key="1">
    <citation type="journal article" date="2018" name="Evol. Lett.">
        <title>Horizontal gene cluster transfer increased hallucinogenic mushroom diversity.</title>
        <authorList>
            <person name="Reynolds H.T."/>
            <person name="Vijayakumar V."/>
            <person name="Gluck-Thaler E."/>
            <person name="Korotkin H.B."/>
            <person name="Matheny P.B."/>
            <person name="Slot J.C."/>
        </authorList>
    </citation>
    <scope>NUCLEOTIDE SEQUENCE [LARGE SCALE GENOMIC DNA]</scope>
    <source>
        <strain evidence="2 3">SRW20</strain>
    </source>
</reference>
<organism evidence="2 3">
    <name type="scientific">Gymnopilus dilepis</name>
    <dbReference type="NCBI Taxonomy" id="231916"/>
    <lineage>
        <taxon>Eukaryota</taxon>
        <taxon>Fungi</taxon>
        <taxon>Dikarya</taxon>
        <taxon>Basidiomycota</taxon>
        <taxon>Agaricomycotina</taxon>
        <taxon>Agaricomycetes</taxon>
        <taxon>Agaricomycetidae</taxon>
        <taxon>Agaricales</taxon>
        <taxon>Agaricineae</taxon>
        <taxon>Hymenogastraceae</taxon>
        <taxon>Gymnopilus</taxon>
    </lineage>
</organism>
<dbReference type="EMBL" id="NHYE01005323">
    <property type="protein sequence ID" value="PPQ74675.1"/>
    <property type="molecule type" value="Genomic_DNA"/>
</dbReference>
<proteinExistence type="predicted"/>
<evidence type="ECO:0000256" key="1">
    <source>
        <dbReference type="SAM" id="MobiDB-lite"/>
    </source>
</evidence>
<dbReference type="Proteomes" id="UP000284706">
    <property type="component" value="Unassembled WGS sequence"/>
</dbReference>
<name>A0A409W881_9AGAR</name>
<keyword evidence="3" id="KW-1185">Reference proteome</keyword>
<comment type="caution">
    <text evidence="2">The sequence shown here is derived from an EMBL/GenBank/DDBJ whole genome shotgun (WGS) entry which is preliminary data.</text>
</comment>
<sequence length="153" mass="16634">MALQSKIYGTGGVSDAWNFIRGFDSAFMTPLLPSSDKIERGNRYPLAFLKNSKAFLHVEERQGGGLLFRVSASSQRGDAAAAGAYLSPFPLILTRSPSPPPVPRRRVPSCLRSRSAGTVDTTPLSEVRSALSLGSILLASRRRWLRQLSGVYP</sequence>
<gene>
    <name evidence="2" type="ORF">CVT26_005520</name>
</gene>
<protein>
    <submittedName>
        <fullName evidence="2">Uncharacterized protein</fullName>
    </submittedName>
</protein>
<evidence type="ECO:0000313" key="3">
    <source>
        <dbReference type="Proteomes" id="UP000284706"/>
    </source>
</evidence>
<feature type="region of interest" description="Disordered" evidence="1">
    <location>
        <begin position="96"/>
        <end position="118"/>
    </location>
</feature>